<dbReference type="RefSeq" id="XP_009168965.1">
    <property type="nucleotide sequence ID" value="XM_009170701.1"/>
</dbReference>
<organism evidence="12 13">
    <name type="scientific">Opisthorchis viverrini</name>
    <name type="common">Southeast Asian liver fluke</name>
    <dbReference type="NCBI Taxonomy" id="6198"/>
    <lineage>
        <taxon>Eukaryota</taxon>
        <taxon>Metazoa</taxon>
        <taxon>Spiralia</taxon>
        <taxon>Lophotrochozoa</taxon>
        <taxon>Platyhelminthes</taxon>
        <taxon>Trematoda</taxon>
        <taxon>Digenea</taxon>
        <taxon>Opisthorchiida</taxon>
        <taxon>Opisthorchiata</taxon>
        <taxon>Opisthorchiidae</taxon>
        <taxon>Opisthorchis</taxon>
    </lineage>
</organism>
<dbReference type="Proteomes" id="UP000054324">
    <property type="component" value="Unassembled WGS sequence"/>
</dbReference>
<dbReference type="KEGG" id="ovi:T265_05642"/>
<dbReference type="InterPro" id="IPR032037">
    <property type="entry name" value="MMACHC"/>
</dbReference>
<keyword evidence="6" id="KW-0285">Flavoprotein</keyword>
<name>A0A074ZNH3_OPIVI</name>
<evidence type="ECO:0000256" key="5">
    <source>
        <dbReference type="ARBA" id="ARBA00022490"/>
    </source>
</evidence>
<dbReference type="OrthoDB" id="409189at2759"/>
<evidence type="ECO:0000256" key="3">
    <source>
        <dbReference type="ARBA" id="ARBA00004496"/>
    </source>
</evidence>
<evidence type="ECO:0000256" key="11">
    <source>
        <dbReference type="ARBA" id="ARBA00031313"/>
    </source>
</evidence>
<keyword evidence="9" id="KW-0521">NADP</keyword>
<dbReference type="GO" id="GO:0009235">
    <property type="term" value="P:cobalamin metabolic process"/>
    <property type="evidence" value="ECO:0007669"/>
    <property type="project" value="TreeGrafter"/>
</dbReference>
<reference evidence="12 13" key="1">
    <citation type="submission" date="2013-11" db="EMBL/GenBank/DDBJ databases">
        <title>Opisthorchis viverrini - life in the bile duct.</title>
        <authorList>
            <person name="Young N.D."/>
            <person name="Nagarajan N."/>
            <person name="Lin S.J."/>
            <person name="Korhonen P.K."/>
            <person name="Jex A.R."/>
            <person name="Hall R.S."/>
            <person name="Safavi-Hemami H."/>
            <person name="Kaewkong W."/>
            <person name="Bertrand D."/>
            <person name="Gao S."/>
            <person name="Seet Q."/>
            <person name="Wongkham S."/>
            <person name="Teh B.T."/>
            <person name="Wongkham C."/>
            <person name="Intapan P.M."/>
            <person name="Maleewong W."/>
            <person name="Yang X."/>
            <person name="Hu M."/>
            <person name="Wang Z."/>
            <person name="Hofmann A."/>
            <person name="Sternberg P.W."/>
            <person name="Tan P."/>
            <person name="Wang J."/>
            <person name="Gasser R.B."/>
        </authorList>
    </citation>
    <scope>NUCLEOTIDE SEQUENCE [LARGE SCALE GENOMIC DNA]</scope>
</reference>
<evidence type="ECO:0000256" key="8">
    <source>
        <dbReference type="ARBA" id="ARBA00022827"/>
    </source>
</evidence>
<keyword evidence="10" id="KW-0560">Oxidoreductase</keyword>
<sequence length="360" mass="40634">MRKAIRPQLKESLRSDREVWWTQKVKEMEEAEKAGNARRLFQLIRATGPRKPPEIMPDNEHSQLNLINRTIQCLRGQLCPFGFELAPFLVGWYNDIVSARLKIDTVTAPSDDCVALCIISSPHMFENSFLHHLFDWFKGDEVTSLANALKSIKPNLNGCVALPGPNDPLDWSVLLRIHDAMEASLGDLKAQLPSEEYQKLIPSRFIPDYAMKPVVRLPYIHVQCAGHVSGIAYFHRDDPIHGSSSAGGCSLHPHYGGWFGFRGAIVFPNLRCPTLPRPVPISSLPPGHPPFPPESVTLLLDSYRNRWRENEWRNLGLPRDSTNIYSPAARCFFNTPPEKRAALLEGWVRNADLLSFADTL</sequence>
<evidence type="ECO:0000256" key="7">
    <source>
        <dbReference type="ARBA" id="ARBA00022643"/>
    </source>
</evidence>
<comment type="similarity">
    <text evidence="4">Belongs to the MMACHC family.</text>
</comment>
<dbReference type="EMBL" id="KL596726">
    <property type="protein sequence ID" value="KER27322.1"/>
    <property type="molecule type" value="Genomic_DNA"/>
</dbReference>
<comment type="cofactor">
    <cofactor evidence="2">
        <name>FAD</name>
        <dbReference type="ChEBI" id="CHEBI:57692"/>
    </cofactor>
</comment>
<comment type="subcellular location">
    <subcellularLocation>
        <location evidence="3">Cytoplasm</location>
    </subcellularLocation>
</comment>
<evidence type="ECO:0000256" key="10">
    <source>
        <dbReference type="ARBA" id="ARBA00023002"/>
    </source>
</evidence>
<protein>
    <recommendedName>
        <fullName evidence="11">Cyanocobalamin reductase (cyanide-eliminating)</fullName>
    </recommendedName>
</protein>
<dbReference type="GeneID" id="20319824"/>
<evidence type="ECO:0000313" key="12">
    <source>
        <dbReference type="EMBL" id="KER27322.1"/>
    </source>
</evidence>
<gene>
    <name evidence="12" type="ORF">T265_05642</name>
</gene>
<comment type="cofactor">
    <cofactor evidence="1">
        <name>FMN</name>
        <dbReference type="ChEBI" id="CHEBI:58210"/>
    </cofactor>
</comment>
<dbReference type="GO" id="GO:0005737">
    <property type="term" value="C:cytoplasm"/>
    <property type="evidence" value="ECO:0007669"/>
    <property type="project" value="UniProtKB-SubCell"/>
</dbReference>
<evidence type="ECO:0000313" key="13">
    <source>
        <dbReference type="Proteomes" id="UP000054324"/>
    </source>
</evidence>
<keyword evidence="8" id="KW-0274">FAD</keyword>
<dbReference type="Pfam" id="PF16690">
    <property type="entry name" value="MMACHC"/>
    <property type="match status" value="1"/>
</dbReference>
<dbReference type="STRING" id="6198.A0A074ZNH3"/>
<dbReference type="GO" id="GO:0032451">
    <property type="term" value="F:demethylase activity"/>
    <property type="evidence" value="ECO:0007669"/>
    <property type="project" value="TreeGrafter"/>
</dbReference>
<keyword evidence="5" id="KW-0963">Cytoplasm</keyword>
<evidence type="ECO:0000256" key="9">
    <source>
        <dbReference type="ARBA" id="ARBA00022857"/>
    </source>
</evidence>
<dbReference type="AlphaFoldDB" id="A0A074ZNH3"/>
<evidence type="ECO:0000256" key="2">
    <source>
        <dbReference type="ARBA" id="ARBA00001974"/>
    </source>
</evidence>
<keyword evidence="7" id="KW-0288">FMN</keyword>
<evidence type="ECO:0000256" key="4">
    <source>
        <dbReference type="ARBA" id="ARBA00007762"/>
    </source>
</evidence>
<evidence type="ECO:0000256" key="6">
    <source>
        <dbReference type="ARBA" id="ARBA00022630"/>
    </source>
</evidence>
<dbReference type="PANTHER" id="PTHR31457">
    <property type="entry name" value="METHYLMALONIC ACIDURIA AND HOMOCYSTINURIA TYPE C PROTEIN"/>
    <property type="match status" value="1"/>
</dbReference>
<proteinExistence type="inferred from homology"/>
<dbReference type="GO" id="GO:0033787">
    <property type="term" value="F:cyanocobalamin reductase (cyanide-eliminating) (NADP+) activity"/>
    <property type="evidence" value="ECO:0007669"/>
    <property type="project" value="TreeGrafter"/>
</dbReference>
<dbReference type="PANTHER" id="PTHR31457:SF2">
    <property type="entry name" value="CYANOCOBALAMIN REDUCTASE _ ALKYLCOBALAMIN DEALKYLASE"/>
    <property type="match status" value="1"/>
</dbReference>
<dbReference type="GO" id="GO:0071949">
    <property type="term" value="F:FAD binding"/>
    <property type="evidence" value="ECO:0007669"/>
    <property type="project" value="TreeGrafter"/>
</dbReference>
<dbReference type="CTD" id="20319824"/>
<dbReference type="CDD" id="cd12959">
    <property type="entry name" value="MMACHC-like"/>
    <property type="match status" value="1"/>
</dbReference>
<evidence type="ECO:0000256" key="1">
    <source>
        <dbReference type="ARBA" id="ARBA00001917"/>
    </source>
</evidence>
<keyword evidence="13" id="KW-1185">Reference proteome</keyword>
<accession>A0A074ZNH3</accession>